<accession>A0A2P2NQH5</accession>
<organism evidence="2">
    <name type="scientific">Rhizophora mucronata</name>
    <name type="common">Asiatic mangrove</name>
    <dbReference type="NCBI Taxonomy" id="61149"/>
    <lineage>
        <taxon>Eukaryota</taxon>
        <taxon>Viridiplantae</taxon>
        <taxon>Streptophyta</taxon>
        <taxon>Embryophyta</taxon>
        <taxon>Tracheophyta</taxon>
        <taxon>Spermatophyta</taxon>
        <taxon>Magnoliopsida</taxon>
        <taxon>eudicotyledons</taxon>
        <taxon>Gunneridae</taxon>
        <taxon>Pentapetalae</taxon>
        <taxon>rosids</taxon>
        <taxon>fabids</taxon>
        <taxon>Malpighiales</taxon>
        <taxon>Rhizophoraceae</taxon>
        <taxon>Rhizophora</taxon>
    </lineage>
</organism>
<name>A0A2P2NQH5_RHIMU</name>
<dbReference type="AlphaFoldDB" id="A0A2P2NQH5"/>
<proteinExistence type="predicted"/>
<keyword evidence="1" id="KW-1133">Transmembrane helix</keyword>
<protein>
    <submittedName>
        <fullName evidence="2">Uncharacterized protein</fullName>
    </submittedName>
</protein>
<keyword evidence="1" id="KW-0812">Transmembrane</keyword>
<dbReference type="EMBL" id="GGEC01064200">
    <property type="protein sequence ID" value="MBX44684.1"/>
    <property type="molecule type" value="Transcribed_RNA"/>
</dbReference>
<evidence type="ECO:0000313" key="2">
    <source>
        <dbReference type="EMBL" id="MBX44684.1"/>
    </source>
</evidence>
<keyword evidence="1" id="KW-0472">Membrane</keyword>
<feature type="transmembrane region" description="Helical" evidence="1">
    <location>
        <begin position="6"/>
        <end position="28"/>
    </location>
</feature>
<reference evidence="2" key="1">
    <citation type="submission" date="2018-02" db="EMBL/GenBank/DDBJ databases">
        <title>Rhizophora mucronata_Transcriptome.</title>
        <authorList>
            <person name="Meera S.P."/>
            <person name="Sreeshan A."/>
            <person name="Augustine A."/>
        </authorList>
    </citation>
    <scope>NUCLEOTIDE SEQUENCE</scope>
    <source>
        <tissue evidence="2">Leaf</tissue>
    </source>
</reference>
<evidence type="ECO:0000256" key="1">
    <source>
        <dbReference type="SAM" id="Phobius"/>
    </source>
</evidence>
<sequence>MLDFGAFFIVILNFFLLAPQDSSVFILCS</sequence>